<organism evidence="2 3">
    <name type="scientific">Portunus trituberculatus</name>
    <name type="common">Swimming crab</name>
    <name type="synonym">Neptunus trituberculatus</name>
    <dbReference type="NCBI Taxonomy" id="210409"/>
    <lineage>
        <taxon>Eukaryota</taxon>
        <taxon>Metazoa</taxon>
        <taxon>Ecdysozoa</taxon>
        <taxon>Arthropoda</taxon>
        <taxon>Crustacea</taxon>
        <taxon>Multicrustacea</taxon>
        <taxon>Malacostraca</taxon>
        <taxon>Eumalacostraca</taxon>
        <taxon>Eucarida</taxon>
        <taxon>Decapoda</taxon>
        <taxon>Pleocyemata</taxon>
        <taxon>Brachyura</taxon>
        <taxon>Eubrachyura</taxon>
        <taxon>Portunoidea</taxon>
        <taxon>Portunidae</taxon>
        <taxon>Portuninae</taxon>
        <taxon>Portunus</taxon>
    </lineage>
</organism>
<dbReference type="EMBL" id="VSRR010083751">
    <property type="protein sequence ID" value="MPC90245.1"/>
    <property type="molecule type" value="Genomic_DNA"/>
</dbReference>
<comment type="caution">
    <text evidence="2">The sequence shown here is derived from an EMBL/GenBank/DDBJ whole genome shotgun (WGS) entry which is preliminary data.</text>
</comment>
<proteinExistence type="predicted"/>
<evidence type="ECO:0000256" key="1">
    <source>
        <dbReference type="SAM" id="MobiDB-lite"/>
    </source>
</evidence>
<reference evidence="2 3" key="1">
    <citation type="submission" date="2019-05" db="EMBL/GenBank/DDBJ databases">
        <title>Another draft genome of Portunus trituberculatus and its Hox gene families provides insights of decapod evolution.</title>
        <authorList>
            <person name="Jeong J.-H."/>
            <person name="Song I."/>
            <person name="Kim S."/>
            <person name="Choi T."/>
            <person name="Kim D."/>
            <person name="Ryu S."/>
            <person name="Kim W."/>
        </authorList>
    </citation>
    <scope>NUCLEOTIDE SEQUENCE [LARGE SCALE GENOMIC DNA]</scope>
    <source>
        <tissue evidence="2">Muscle</tissue>
    </source>
</reference>
<keyword evidence="3" id="KW-1185">Reference proteome</keyword>
<gene>
    <name evidence="2" type="ORF">E2C01_085221</name>
</gene>
<dbReference type="AlphaFoldDB" id="A0A5B7J686"/>
<evidence type="ECO:0000313" key="3">
    <source>
        <dbReference type="Proteomes" id="UP000324222"/>
    </source>
</evidence>
<accession>A0A5B7J686</accession>
<evidence type="ECO:0000313" key="2">
    <source>
        <dbReference type="EMBL" id="MPC90245.1"/>
    </source>
</evidence>
<dbReference type="Proteomes" id="UP000324222">
    <property type="component" value="Unassembled WGS sequence"/>
</dbReference>
<protein>
    <submittedName>
        <fullName evidence="2">Uncharacterized protein</fullName>
    </submittedName>
</protein>
<feature type="region of interest" description="Disordered" evidence="1">
    <location>
        <begin position="1"/>
        <end position="36"/>
    </location>
</feature>
<sequence length="59" mass="6330">MKTEAAADSRQTNGCDECYADDTRSGTESQRRQLSRGCSPSIPLVVKASYHVVVGLGKV</sequence>
<name>A0A5B7J686_PORTR</name>
<feature type="compositionally biased region" description="Basic and acidic residues" evidence="1">
    <location>
        <begin position="21"/>
        <end position="31"/>
    </location>
</feature>